<organism evidence="1 2">
    <name type="scientific">Plakobranchus ocellatus</name>
    <dbReference type="NCBI Taxonomy" id="259542"/>
    <lineage>
        <taxon>Eukaryota</taxon>
        <taxon>Metazoa</taxon>
        <taxon>Spiralia</taxon>
        <taxon>Lophotrochozoa</taxon>
        <taxon>Mollusca</taxon>
        <taxon>Gastropoda</taxon>
        <taxon>Heterobranchia</taxon>
        <taxon>Euthyneura</taxon>
        <taxon>Panpulmonata</taxon>
        <taxon>Sacoglossa</taxon>
        <taxon>Placobranchoidea</taxon>
        <taxon>Plakobranchidae</taxon>
        <taxon>Plakobranchus</taxon>
    </lineage>
</organism>
<accession>A0AAV4DXB8</accession>
<name>A0AAV4DXB8_9GAST</name>
<sequence>MSCLTRTWAEAGLDRPGLYSFGDVISDLHRGGGKHESAFARYNRTNTNKIEGRRNQKLLGLFDPEAGSKISLEKNPKRTLAGEKQYDFQPLVP</sequence>
<protein>
    <submittedName>
        <fullName evidence="1">Uncharacterized protein</fullName>
    </submittedName>
</protein>
<dbReference type="EMBL" id="BLXT01008455">
    <property type="protein sequence ID" value="GFO48962.1"/>
    <property type="molecule type" value="Genomic_DNA"/>
</dbReference>
<dbReference type="AlphaFoldDB" id="A0AAV4DXB8"/>
<proteinExistence type="predicted"/>
<evidence type="ECO:0000313" key="1">
    <source>
        <dbReference type="EMBL" id="GFO48962.1"/>
    </source>
</evidence>
<keyword evidence="2" id="KW-1185">Reference proteome</keyword>
<dbReference type="Proteomes" id="UP000735302">
    <property type="component" value="Unassembled WGS sequence"/>
</dbReference>
<comment type="caution">
    <text evidence="1">The sequence shown here is derived from an EMBL/GenBank/DDBJ whole genome shotgun (WGS) entry which is preliminary data.</text>
</comment>
<gene>
    <name evidence="1" type="ORF">PoB_007546700</name>
</gene>
<evidence type="ECO:0000313" key="2">
    <source>
        <dbReference type="Proteomes" id="UP000735302"/>
    </source>
</evidence>
<reference evidence="1 2" key="1">
    <citation type="journal article" date="2021" name="Elife">
        <title>Chloroplast acquisition without the gene transfer in kleptoplastic sea slugs, Plakobranchus ocellatus.</title>
        <authorList>
            <person name="Maeda T."/>
            <person name="Takahashi S."/>
            <person name="Yoshida T."/>
            <person name="Shimamura S."/>
            <person name="Takaki Y."/>
            <person name="Nagai Y."/>
            <person name="Toyoda A."/>
            <person name="Suzuki Y."/>
            <person name="Arimoto A."/>
            <person name="Ishii H."/>
            <person name="Satoh N."/>
            <person name="Nishiyama T."/>
            <person name="Hasebe M."/>
            <person name="Maruyama T."/>
            <person name="Minagawa J."/>
            <person name="Obokata J."/>
            <person name="Shigenobu S."/>
        </authorList>
    </citation>
    <scope>NUCLEOTIDE SEQUENCE [LARGE SCALE GENOMIC DNA]</scope>
</reference>